<reference evidence="1" key="1">
    <citation type="submission" date="2014-05" db="EMBL/GenBank/DDBJ databases">
        <authorList>
            <person name="Chronopoulou M."/>
        </authorList>
    </citation>
    <scope>NUCLEOTIDE SEQUENCE</scope>
    <source>
        <tissue evidence="1">Whole organism</tissue>
    </source>
</reference>
<organism evidence="1">
    <name type="scientific">Lepeophtheirus salmonis</name>
    <name type="common">Salmon louse</name>
    <name type="synonym">Caligus salmonis</name>
    <dbReference type="NCBI Taxonomy" id="72036"/>
    <lineage>
        <taxon>Eukaryota</taxon>
        <taxon>Metazoa</taxon>
        <taxon>Ecdysozoa</taxon>
        <taxon>Arthropoda</taxon>
        <taxon>Crustacea</taxon>
        <taxon>Multicrustacea</taxon>
        <taxon>Hexanauplia</taxon>
        <taxon>Copepoda</taxon>
        <taxon>Siphonostomatoida</taxon>
        <taxon>Caligidae</taxon>
        <taxon>Lepeophtheirus</taxon>
    </lineage>
</organism>
<sequence length="29" mass="3492">MMPLTRVPRISHQTVIESIKKKKWVERSL</sequence>
<accession>A0A0K2TTJ5</accession>
<protein>
    <submittedName>
        <fullName evidence="1">Uncharacterized protein</fullName>
    </submittedName>
</protein>
<proteinExistence type="predicted"/>
<dbReference type="AlphaFoldDB" id="A0A0K2TTJ5"/>
<evidence type="ECO:0000313" key="1">
    <source>
        <dbReference type="EMBL" id="CDW28987.1"/>
    </source>
</evidence>
<dbReference type="EMBL" id="HACA01011626">
    <property type="protein sequence ID" value="CDW28987.1"/>
    <property type="molecule type" value="Transcribed_RNA"/>
</dbReference>
<name>A0A0K2TTJ5_LEPSM</name>